<proteinExistence type="predicted"/>
<dbReference type="Pfam" id="PF04023">
    <property type="entry name" value="FeoA"/>
    <property type="match status" value="1"/>
</dbReference>
<dbReference type="EMBL" id="CP060096">
    <property type="protein sequence ID" value="QSZ28423.1"/>
    <property type="molecule type" value="Genomic_DNA"/>
</dbReference>
<sequence length="88" mass="9715">MEKRIEYNENCNNLIPLTCLKKGNKGKVIKIDACGFAVQRLNEMGLVPETEVKVLRNGILSGPVEIKVRNSHLVIGHGLASKIYVKAV</sequence>
<evidence type="ECO:0000259" key="2">
    <source>
        <dbReference type="SMART" id="SM00899"/>
    </source>
</evidence>
<dbReference type="GO" id="GO:0046914">
    <property type="term" value="F:transition metal ion binding"/>
    <property type="evidence" value="ECO:0007669"/>
    <property type="project" value="InterPro"/>
</dbReference>
<feature type="domain" description="Ferrous iron transporter FeoA-like" evidence="2">
    <location>
        <begin position="15"/>
        <end position="87"/>
    </location>
</feature>
<dbReference type="InterPro" id="IPR007167">
    <property type="entry name" value="Fe-transptr_FeoA-like"/>
</dbReference>
<gene>
    <name evidence="3" type="ORF">ACETAC_08985</name>
</gene>
<dbReference type="PANTHER" id="PTHR43151">
    <property type="entry name" value="FEOA FAMILY PROTEIN"/>
    <property type="match status" value="1"/>
</dbReference>
<dbReference type="KEGG" id="aaut:ACETAC_08985"/>
<dbReference type="PANTHER" id="PTHR43151:SF1">
    <property type="entry name" value="SSR2333 PROTEIN"/>
    <property type="match status" value="1"/>
</dbReference>
<dbReference type="InterPro" id="IPR038157">
    <property type="entry name" value="FeoA_core_dom"/>
</dbReference>
<dbReference type="SUPFAM" id="SSF50037">
    <property type="entry name" value="C-terminal domain of transcriptional repressors"/>
    <property type="match status" value="1"/>
</dbReference>
<dbReference type="InterPro" id="IPR053184">
    <property type="entry name" value="FeoA-like"/>
</dbReference>
<accession>A0A975AXX0</accession>
<keyword evidence="4" id="KW-1185">Reference proteome</keyword>
<dbReference type="AlphaFoldDB" id="A0A975AXX0"/>
<evidence type="ECO:0000256" key="1">
    <source>
        <dbReference type="ARBA" id="ARBA00023004"/>
    </source>
</evidence>
<dbReference type="InterPro" id="IPR008988">
    <property type="entry name" value="Transcriptional_repressor_C"/>
</dbReference>
<organism evidence="3 4">
    <name type="scientific">Aceticella autotrophica</name>
    <dbReference type="NCBI Taxonomy" id="2755338"/>
    <lineage>
        <taxon>Bacteria</taxon>
        <taxon>Bacillati</taxon>
        <taxon>Bacillota</taxon>
        <taxon>Clostridia</taxon>
        <taxon>Thermoanaerobacterales</taxon>
        <taxon>Thermoanaerobacteraceae</taxon>
        <taxon>Aceticella</taxon>
    </lineage>
</organism>
<protein>
    <submittedName>
        <fullName evidence="3">Ferrous iron transport protein A</fullName>
    </submittedName>
</protein>
<keyword evidence="1" id="KW-0408">Iron</keyword>
<dbReference type="Proteomes" id="UP000671913">
    <property type="component" value="Chromosome"/>
</dbReference>
<dbReference type="SMART" id="SM00899">
    <property type="entry name" value="FeoA"/>
    <property type="match status" value="1"/>
</dbReference>
<evidence type="ECO:0000313" key="4">
    <source>
        <dbReference type="Proteomes" id="UP000671913"/>
    </source>
</evidence>
<evidence type="ECO:0000313" key="3">
    <source>
        <dbReference type="EMBL" id="QSZ28423.1"/>
    </source>
</evidence>
<dbReference type="Gene3D" id="2.30.30.90">
    <property type="match status" value="1"/>
</dbReference>
<reference evidence="3" key="1">
    <citation type="submission" date="2020-08" db="EMBL/GenBank/DDBJ databases">
        <title>Genomic insights into the carbon and energy metabolism of the first obligate autotrophic acetogenic bacterium Aceticella autotrophica gen. nov., sp. nov.</title>
        <authorList>
            <person name="Toshchakov S.V."/>
            <person name="Elcheninov A.G."/>
            <person name="Kublanov I.V."/>
            <person name="Frolov E.N."/>
            <person name="Lebedinsky A.V."/>
        </authorList>
    </citation>
    <scope>NUCLEOTIDE SEQUENCE</scope>
    <source>
        <strain evidence="3">3443-3Ac</strain>
    </source>
</reference>
<name>A0A975AXX0_9THEO</name>